<name>A0A6J7AL84_9ZZZZ</name>
<proteinExistence type="predicted"/>
<evidence type="ECO:0000313" key="1">
    <source>
        <dbReference type="EMBL" id="CAB4833228.1"/>
    </source>
</evidence>
<organism evidence="1">
    <name type="scientific">freshwater metagenome</name>
    <dbReference type="NCBI Taxonomy" id="449393"/>
    <lineage>
        <taxon>unclassified sequences</taxon>
        <taxon>metagenomes</taxon>
        <taxon>ecological metagenomes</taxon>
    </lineage>
</organism>
<sequence length="61" mass="6364">MTNFNIALPVISAPTDRLVLGVGWVRPGLGSIGNTANPAISHWACNGALVLCPVCFEGNEE</sequence>
<accession>A0A6J7AL84</accession>
<dbReference type="EMBL" id="CAFABK010000059">
    <property type="protein sequence ID" value="CAB4833228.1"/>
    <property type="molecule type" value="Genomic_DNA"/>
</dbReference>
<dbReference type="AlphaFoldDB" id="A0A6J7AL84"/>
<reference evidence="1" key="1">
    <citation type="submission" date="2020-05" db="EMBL/GenBank/DDBJ databases">
        <authorList>
            <person name="Chiriac C."/>
            <person name="Salcher M."/>
            <person name="Ghai R."/>
            <person name="Kavagutti S V."/>
        </authorList>
    </citation>
    <scope>NUCLEOTIDE SEQUENCE</scope>
</reference>
<protein>
    <submittedName>
        <fullName evidence="1">Unannotated protein</fullName>
    </submittedName>
</protein>
<gene>
    <name evidence="1" type="ORF">UFOPK3204_01212</name>
</gene>